<sequence>MSLEYLRELVAPAMPSSATGSTAVFHTEVQLVNLVFLIGIFLILVVYVLFYALIYQQSDSVRRSDRETADSETEGKIASDPCGGHYRWFQPFCISKNSDDPTTEWMGDWISDCSSASDISSDEEIKSLYTRVQDSSFRETSVAELQTDNPIHSVAGSSESLK</sequence>
<organism evidence="2 3">
    <name type="scientific">Aphis craccivora</name>
    <name type="common">Cowpea aphid</name>
    <dbReference type="NCBI Taxonomy" id="307492"/>
    <lineage>
        <taxon>Eukaryota</taxon>
        <taxon>Metazoa</taxon>
        <taxon>Ecdysozoa</taxon>
        <taxon>Arthropoda</taxon>
        <taxon>Hexapoda</taxon>
        <taxon>Insecta</taxon>
        <taxon>Pterygota</taxon>
        <taxon>Neoptera</taxon>
        <taxon>Paraneoptera</taxon>
        <taxon>Hemiptera</taxon>
        <taxon>Sternorrhyncha</taxon>
        <taxon>Aphidomorpha</taxon>
        <taxon>Aphidoidea</taxon>
        <taxon>Aphididae</taxon>
        <taxon>Aphidini</taxon>
        <taxon>Aphis</taxon>
        <taxon>Aphis</taxon>
    </lineage>
</organism>
<reference evidence="2 3" key="1">
    <citation type="submission" date="2019-08" db="EMBL/GenBank/DDBJ databases">
        <title>Whole genome of Aphis craccivora.</title>
        <authorList>
            <person name="Voronova N.V."/>
            <person name="Shulinski R.S."/>
            <person name="Bandarenka Y.V."/>
            <person name="Zhorov D.G."/>
            <person name="Warner D."/>
        </authorList>
    </citation>
    <scope>NUCLEOTIDE SEQUENCE [LARGE SCALE GENOMIC DNA]</scope>
    <source>
        <strain evidence="2">180601</strain>
        <tissue evidence="2">Whole Body</tissue>
    </source>
</reference>
<dbReference type="Proteomes" id="UP000478052">
    <property type="component" value="Unassembled WGS sequence"/>
</dbReference>
<evidence type="ECO:0000256" key="1">
    <source>
        <dbReference type="SAM" id="Phobius"/>
    </source>
</evidence>
<keyword evidence="1" id="KW-0472">Membrane</keyword>
<dbReference type="AlphaFoldDB" id="A0A6G0VH40"/>
<name>A0A6G0VH40_APHCR</name>
<dbReference type="EMBL" id="VUJU01017346">
    <property type="protein sequence ID" value="KAF0683736.1"/>
    <property type="molecule type" value="Genomic_DNA"/>
</dbReference>
<keyword evidence="3" id="KW-1185">Reference proteome</keyword>
<accession>A0A6G0VH40</accession>
<keyword evidence="1" id="KW-1133">Transmembrane helix</keyword>
<gene>
    <name evidence="2" type="ORF">FWK35_00038360</name>
</gene>
<keyword evidence="1" id="KW-0812">Transmembrane</keyword>
<comment type="caution">
    <text evidence="2">The sequence shown here is derived from an EMBL/GenBank/DDBJ whole genome shotgun (WGS) entry which is preliminary data.</text>
</comment>
<feature type="transmembrane region" description="Helical" evidence="1">
    <location>
        <begin position="31"/>
        <end position="54"/>
    </location>
</feature>
<evidence type="ECO:0000313" key="2">
    <source>
        <dbReference type="EMBL" id="KAF0683736.1"/>
    </source>
</evidence>
<protein>
    <submittedName>
        <fullName evidence="2">Uncharacterized protein</fullName>
    </submittedName>
</protein>
<proteinExistence type="predicted"/>
<evidence type="ECO:0000313" key="3">
    <source>
        <dbReference type="Proteomes" id="UP000478052"/>
    </source>
</evidence>